<sequence length="507" mass="55771">MTDHFISSSDGDDANDGLTPASAWRTLARAEGLDPSPGDALLLARGSRFTGQSLHLHDISGDAERPVTIGCYGDPSQPLPIIACDGNGRWFEDYRAPIGGSPHRNRGTVSTALLLRDCSHVHVHDIEITNRRIDDADGHRYNDLDVMDRTGVAVIAENGGTSRGVRLERLYIHDVNGNIYDKHMANGGIQVIAHLPEDASTIETNIARFDDLRIADNIVRDTSRWGIAVGYTAYLNVIDHGGRDADGNWDNTFDYGDGTIDEATLRRYGATNVVVEGNVVERAGGDAITVMYCDRPLVRRNVSREAAIDIRDDVYTATTNDRVAAAIWPWRCRNAIFEYNEAYDTLNADRGNGDGQAWDADFGDGTEYRYNYSRNNSGGCIMFCNEKAVNSLFHCNVSDRDRMGAIDIPRNPDASVTGNTFIIAEDADPLRLDRADGTADVEGNTFVYAGATPKRTEWHPRGSHVSYSGNVYIGFADTPEQDAAEAPQPYRYDGDNNQSSPQMHRSK</sequence>
<evidence type="ECO:0008006" key="4">
    <source>
        <dbReference type="Google" id="ProtNLM"/>
    </source>
</evidence>
<dbReference type="eggNOG" id="COG5434">
    <property type="taxonomic scope" value="Bacteria"/>
</dbReference>
<evidence type="ECO:0000313" key="3">
    <source>
        <dbReference type="Proteomes" id="UP000028995"/>
    </source>
</evidence>
<gene>
    <name evidence="2" type="ORF">BCHO_1260</name>
</gene>
<dbReference type="OrthoDB" id="3333873at2"/>
<protein>
    <recommendedName>
        <fullName evidence="4">Polyhydroxyalkanoate depolymerase</fullName>
    </recommendedName>
</protein>
<dbReference type="SUPFAM" id="SSF51126">
    <property type="entry name" value="Pectin lyase-like"/>
    <property type="match status" value="1"/>
</dbReference>
<accession>A0A087ADC7</accession>
<dbReference type="STRING" id="35760.BCHO_1260"/>
<comment type="caution">
    <text evidence="2">The sequence shown here is derived from an EMBL/GenBank/DDBJ whole genome shotgun (WGS) entry which is preliminary data.</text>
</comment>
<evidence type="ECO:0000256" key="1">
    <source>
        <dbReference type="SAM" id="MobiDB-lite"/>
    </source>
</evidence>
<dbReference type="EMBL" id="JGYU01000009">
    <property type="protein sequence ID" value="KFI56777.1"/>
    <property type="molecule type" value="Genomic_DNA"/>
</dbReference>
<dbReference type="InterPro" id="IPR012334">
    <property type="entry name" value="Pectin_lyas_fold"/>
</dbReference>
<reference evidence="2 3" key="1">
    <citation type="submission" date="2014-03" db="EMBL/GenBank/DDBJ databases">
        <title>Genomics of Bifidobacteria.</title>
        <authorList>
            <person name="Ventura M."/>
            <person name="Milani C."/>
            <person name="Lugli G.A."/>
        </authorList>
    </citation>
    <scope>NUCLEOTIDE SEQUENCE [LARGE SCALE GENOMIC DNA]</scope>
    <source>
        <strain evidence="2 3">LMG 10510</strain>
    </source>
</reference>
<feature type="region of interest" description="Disordered" evidence="1">
    <location>
        <begin position="478"/>
        <end position="507"/>
    </location>
</feature>
<organism evidence="2 3">
    <name type="scientific">Bifidobacterium choerinum</name>
    <dbReference type="NCBI Taxonomy" id="35760"/>
    <lineage>
        <taxon>Bacteria</taxon>
        <taxon>Bacillati</taxon>
        <taxon>Actinomycetota</taxon>
        <taxon>Actinomycetes</taxon>
        <taxon>Bifidobacteriales</taxon>
        <taxon>Bifidobacteriaceae</taxon>
        <taxon>Bifidobacterium</taxon>
    </lineage>
</organism>
<proteinExistence type="predicted"/>
<keyword evidence="3" id="KW-1185">Reference proteome</keyword>
<evidence type="ECO:0000313" key="2">
    <source>
        <dbReference type="EMBL" id="KFI56777.1"/>
    </source>
</evidence>
<name>A0A087ADC7_9BIFI</name>
<dbReference type="SMART" id="SM00710">
    <property type="entry name" value="PbH1"/>
    <property type="match status" value="5"/>
</dbReference>
<dbReference type="Gene3D" id="2.160.20.10">
    <property type="entry name" value="Single-stranded right-handed beta-helix, Pectin lyase-like"/>
    <property type="match status" value="1"/>
</dbReference>
<dbReference type="AlphaFoldDB" id="A0A087ADC7"/>
<feature type="compositionally biased region" description="Polar residues" evidence="1">
    <location>
        <begin position="495"/>
        <end position="507"/>
    </location>
</feature>
<dbReference type="InterPro" id="IPR011050">
    <property type="entry name" value="Pectin_lyase_fold/virulence"/>
</dbReference>
<dbReference type="RefSeq" id="WP_024541540.1">
    <property type="nucleotide sequence ID" value="NZ_JGYU01000009.1"/>
</dbReference>
<dbReference type="InterPro" id="IPR006626">
    <property type="entry name" value="PbH1"/>
</dbReference>
<dbReference type="Proteomes" id="UP000028995">
    <property type="component" value="Unassembled WGS sequence"/>
</dbReference>